<proteinExistence type="predicted"/>
<evidence type="ECO:0008006" key="4">
    <source>
        <dbReference type="Google" id="ProtNLM"/>
    </source>
</evidence>
<dbReference type="InterPro" id="IPR045391">
    <property type="entry name" value="DUF6520"/>
</dbReference>
<protein>
    <recommendedName>
        <fullName evidence="4">Secreted protein</fullName>
    </recommendedName>
</protein>
<sequence length="86" mass="9367">MNKLVKILPAFGLVLAAAFAFAFTEPVSVNEEPLFGTPDEGITWVRVNDPQNPVNYQCDQGSESCLYTDEDLGSPAGPMDSKFILQ</sequence>
<reference evidence="2 3" key="1">
    <citation type="journal article" date="2013" name="Genome Announc.">
        <title>Draft Genome Sequence of Indibacter alkaliphilus Strain LW1T, Isolated from Lonar Lake, a Haloalkaline Lake in the Buldana District of Maharashtra, India.</title>
        <authorList>
            <person name="Singh A."/>
            <person name="Kumar Jangir P."/>
            <person name="Sharma R."/>
            <person name="Singh A."/>
            <person name="Kumar Pinnaka A."/>
            <person name="Shivaji S."/>
        </authorList>
    </citation>
    <scope>NUCLEOTIDE SEQUENCE [LARGE SCALE GENOMIC DNA]</scope>
    <source>
        <strain evidence="3">CCUG 57479 / KCTC 22604 / LW1</strain>
    </source>
</reference>
<evidence type="ECO:0000256" key="1">
    <source>
        <dbReference type="SAM" id="SignalP"/>
    </source>
</evidence>
<dbReference type="RefSeq" id="WP_009033207.1">
    <property type="nucleotide sequence ID" value="NZ_ALWO02000052.1"/>
</dbReference>
<organism evidence="2 3">
    <name type="scientific">Indibacter alkaliphilus (strain CCUG 57479 / KCTC 22604 / LW1)</name>
    <dbReference type="NCBI Taxonomy" id="1189612"/>
    <lineage>
        <taxon>Bacteria</taxon>
        <taxon>Pseudomonadati</taxon>
        <taxon>Bacteroidota</taxon>
        <taxon>Cytophagia</taxon>
        <taxon>Cytophagales</taxon>
        <taxon>Cyclobacteriaceae</taxon>
    </lineage>
</organism>
<name>S2D4F3_INDAL</name>
<dbReference type="STRING" id="1189612.A33Q_4033"/>
<dbReference type="AlphaFoldDB" id="S2D4F3"/>
<dbReference type="OrthoDB" id="828125at2"/>
<keyword evidence="3" id="KW-1185">Reference proteome</keyword>
<dbReference type="EMBL" id="ALWO02000052">
    <property type="protein sequence ID" value="EOZ91940.1"/>
    <property type="molecule type" value="Genomic_DNA"/>
</dbReference>
<feature type="chain" id="PRO_5004496259" description="Secreted protein" evidence="1">
    <location>
        <begin position="23"/>
        <end position="86"/>
    </location>
</feature>
<comment type="caution">
    <text evidence="2">The sequence shown here is derived from an EMBL/GenBank/DDBJ whole genome shotgun (WGS) entry which is preliminary data.</text>
</comment>
<accession>S2D4F3</accession>
<evidence type="ECO:0000313" key="2">
    <source>
        <dbReference type="EMBL" id="EOZ91940.1"/>
    </source>
</evidence>
<dbReference type="Pfam" id="PF20130">
    <property type="entry name" value="DUF6520"/>
    <property type="match status" value="1"/>
</dbReference>
<dbReference type="Proteomes" id="UP000006073">
    <property type="component" value="Unassembled WGS sequence"/>
</dbReference>
<evidence type="ECO:0000313" key="3">
    <source>
        <dbReference type="Proteomes" id="UP000006073"/>
    </source>
</evidence>
<gene>
    <name evidence="2" type="ORF">A33Q_4033</name>
</gene>
<keyword evidence="1" id="KW-0732">Signal</keyword>
<feature type="signal peptide" evidence="1">
    <location>
        <begin position="1"/>
        <end position="22"/>
    </location>
</feature>